<organism evidence="1">
    <name type="scientific">Anopheles darlingi</name>
    <name type="common">Mosquito</name>
    <dbReference type="NCBI Taxonomy" id="43151"/>
    <lineage>
        <taxon>Eukaryota</taxon>
        <taxon>Metazoa</taxon>
        <taxon>Ecdysozoa</taxon>
        <taxon>Arthropoda</taxon>
        <taxon>Hexapoda</taxon>
        <taxon>Insecta</taxon>
        <taxon>Pterygota</taxon>
        <taxon>Neoptera</taxon>
        <taxon>Endopterygota</taxon>
        <taxon>Diptera</taxon>
        <taxon>Nematocera</taxon>
        <taxon>Culicoidea</taxon>
        <taxon>Culicidae</taxon>
        <taxon>Anophelinae</taxon>
        <taxon>Anopheles</taxon>
    </lineage>
</organism>
<name>A0A2M4DRD2_ANODA</name>
<accession>A0A2M4DRD2</accession>
<evidence type="ECO:0000313" key="1">
    <source>
        <dbReference type="EMBL" id="MBW80069.1"/>
    </source>
</evidence>
<reference evidence="1" key="1">
    <citation type="submission" date="2018-01" db="EMBL/GenBank/DDBJ databases">
        <title>An insight into the sialome of Amazonian anophelines.</title>
        <authorList>
            <person name="Ribeiro J.M."/>
            <person name="Scarpassa V."/>
            <person name="Calvo E."/>
        </authorList>
    </citation>
    <scope>NUCLEOTIDE SEQUENCE</scope>
</reference>
<dbReference type="AlphaFoldDB" id="A0A2M4DRD2"/>
<proteinExistence type="predicted"/>
<sequence>MSSGSMASTGTLVATTTGAIASGGRCGSGSCAGVTSGRCGCQDEVQLRTDRVESLSFGVERCIDLRPQLLLARF</sequence>
<protein>
    <submittedName>
        <fullName evidence="1">Putative secreted protein</fullName>
    </submittedName>
</protein>
<dbReference type="EMBL" id="GGFL01015891">
    <property type="protein sequence ID" value="MBW80069.1"/>
    <property type="molecule type" value="Transcribed_RNA"/>
</dbReference>